<dbReference type="Proteomes" id="UP000189810">
    <property type="component" value="Chromosome I"/>
</dbReference>
<dbReference type="Pfam" id="PF03938">
    <property type="entry name" value="OmpH"/>
    <property type="match status" value="1"/>
</dbReference>
<dbReference type="Gene3D" id="3.30.910.20">
    <property type="entry name" value="Skp domain"/>
    <property type="match status" value="1"/>
</dbReference>
<dbReference type="AlphaFoldDB" id="A0A1M6RR73"/>
<evidence type="ECO:0000256" key="2">
    <source>
        <dbReference type="ARBA" id="ARBA00022729"/>
    </source>
</evidence>
<keyword evidence="3" id="KW-0175">Coiled coil</keyword>
<organism evidence="4 5">
    <name type="scientific">Thermocrinis minervae</name>
    <dbReference type="NCBI Taxonomy" id="381751"/>
    <lineage>
        <taxon>Bacteria</taxon>
        <taxon>Pseudomonadati</taxon>
        <taxon>Aquificota</taxon>
        <taxon>Aquificia</taxon>
        <taxon>Aquificales</taxon>
        <taxon>Aquificaceae</taxon>
        <taxon>Thermocrinis</taxon>
    </lineage>
</organism>
<dbReference type="OrthoDB" id="14484at2"/>
<dbReference type="InterPro" id="IPR005632">
    <property type="entry name" value="Chaperone_Skp"/>
</dbReference>
<accession>A0A1M6RR73</accession>
<dbReference type="STRING" id="381751.SAMN05444391_0741"/>
<dbReference type="RefSeq" id="WP_079653884.1">
    <property type="nucleotide sequence ID" value="NZ_LT670846.1"/>
</dbReference>
<name>A0A1M6RR73_9AQUI</name>
<gene>
    <name evidence="4" type="ORF">SAMN05444391_0741</name>
</gene>
<dbReference type="EMBL" id="LT670846">
    <property type="protein sequence ID" value="SHK34969.1"/>
    <property type="molecule type" value="Genomic_DNA"/>
</dbReference>
<evidence type="ECO:0000313" key="5">
    <source>
        <dbReference type="Proteomes" id="UP000189810"/>
    </source>
</evidence>
<reference evidence="4 5" key="1">
    <citation type="submission" date="2016-11" db="EMBL/GenBank/DDBJ databases">
        <authorList>
            <person name="Jaros S."/>
            <person name="Januszkiewicz K."/>
            <person name="Wedrychowicz H."/>
        </authorList>
    </citation>
    <scope>NUCLEOTIDE SEQUENCE [LARGE SCALE GENOMIC DNA]</scope>
    <source>
        <strain evidence="4 5">DSM 19557</strain>
    </source>
</reference>
<dbReference type="SMART" id="SM00935">
    <property type="entry name" value="OmpH"/>
    <property type="match status" value="1"/>
</dbReference>
<evidence type="ECO:0000256" key="1">
    <source>
        <dbReference type="ARBA" id="ARBA00009091"/>
    </source>
</evidence>
<comment type="similarity">
    <text evidence="1">Belongs to the Skp family.</text>
</comment>
<dbReference type="InterPro" id="IPR024930">
    <property type="entry name" value="Skp_dom_sf"/>
</dbReference>
<protein>
    <submittedName>
        <fullName evidence="4">Periplasmic chaperone for outer membrane proteins Skp</fullName>
    </submittedName>
</protein>
<keyword evidence="2" id="KW-0732">Signal</keyword>
<dbReference type="SUPFAM" id="SSF111384">
    <property type="entry name" value="OmpH-like"/>
    <property type="match status" value="1"/>
</dbReference>
<dbReference type="GO" id="GO:0005829">
    <property type="term" value="C:cytosol"/>
    <property type="evidence" value="ECO:0007669"/>
    <property type="project" value="TreeGrafter"/>
</dbReference>
<feature type="coiled-coil region" evidence="3">
    <location>
        <begin position="35"/>
        <end position="115"/>
    </location>
</feature>
<keyword evidence="5" id="KW-1185">Reference proteome</keyword>
<proteinExistence type="inferred from homology"/>
<dbReference type="PANTHER" id="PTHR35089:SF1">
    <property type="entry name" value="CHAPERONE PROTEIN SKP"/>
    <property type="match status" value="1"/>
</dbReference>
<dbReference type="GO" id="GO:0050821">
    <property type="term" value="P:protein stabilization"/>
    <property type="evidence" value="ECO:0007669"/>
    <property type="project" value="TreeGrafter"/>
</dbReference>
<evidence type="ECO:0000256" key="3">
    <source>
        <dbReference type="SAM" id="Coils"/>
    </source>
</evidence>
<dbReference type="PANTHER" id="PTHR35089">
    <property type="entry name" value="CHAPERONE PROTEIN SKP"/>
    <property type="match status" value="1"/>
</dbReference>
<sequence length="160" mass="18409">MKRLLILLLVGSFAYAEQKFVCVDPNRIIAESKVVAQKQEELKKKAQDYQSQLQEVNKRLEELKNQIQSKGISQQAREQKIKEYQQTEAKGIELQQKAQAELMELKSRLESELLAQVRNIGSQIAKEKGYTGILDCGAFLYIQPELDITKEVINRLDQSR</sequence>
<dbReference type="GO" id="GO:0051082">
    <property type="term" value="F:unfolded protein binding"/>
    <property type="evidence" value="ECO:0007669"/>
    <property type="project" value="InterPro"/>
</dbReference>
<evidence type="ECO:0000313" key="4">
    <source>
        <dbReference type="EMBL" id="SHK34969.1"/>
    </source>
</evidence>